<reference evidence="1" key="1">
    <citation type="submission" date="2020-07" db="EMBL/GenBank/DDBJ databases">
        <authorList>
            <person name="Lin J."/>
        </authorList>
    </citation>
    <scope>NUCLEOTIDE SEQUENCE</scope>
</reference>
<dbReference type="AlphaFoldDB" id="A0A6V7NP72"/>
<organism evidence="1">
    <name type="scientific">Ananas comosus var. bracteatus</name>
    <name type="common">red pineapple</name>
    <dbReference type="NCBI Taxonomy" id="296719"/>
    <lineage>
        <taxon>Eukaryota</taxon>
        <taxon>Viridiplantae</taxon>
        <taxon>Streptophyta</taxon>
        <taxon>Embryophyta</taxon>
        <taxon>Tracheophyta</taxon>
        <taxon>Spermatophyta</taxon>
        <taxon>Magnoliopsida</taxon>
        <taxon>Liliopsida</taxon>
        <taxon>Poales</taxon>
        <taxon>Bromeliaceae</taxon>
        <taxon>Bromelioideae</taxon>
        <taxon>Ananas</taxon>
    </lineage>
</organism>
<protein>
    <submittedName>
        <fullName evidence="1">Uncharacterized protein</fullName>
    </submittedName>
</protein>
<gene>
    <name evidence="1" type="ORF">CB5_LOCUS3594</name>
</gene>
<sequence length="145" mass="15939">MAKSIHLHSWYSSASTGKSLRTWPSVSDAYLDWLDRVEAVYGGPLTPTLFDIAAVIGLRPHGVTISMAYNPDGVSDFETHLDLNDLTYSNILCRFLAEDTSGYEFFGGRSPGGIGSTGTLACEVTVLRERGIVYKTKHNQDIKFC</sequence>
<accession>A0A6V7NP72</accession>
<name>A0A6V7NP72_ANACO</name>
<dbReference type="EMBL" id="LR862140">
    <property type="protein sequence ID" value="CAD1820383.1"/>
    <property type="molecule type" value="Genomic_DNA"/>
</dbReference>
<evidence type="ECO:0000313" key="1">
    <source>
        <dbReference type="EMBL" id="CAD1820383.1"/>
    </source>
</evidence>
<proteinExistence type="predicted"/>